<feature type="domain" description="Pyrroloquinoline quinone-dependent pyranose dehydrogenase beta-propeller" evidence="2">
    <location>
        <begin position="71"/>
        <end position="246"/>
    </location>
</feature>
<dbReference type="Pfam" id="PF22807">
    <property type="entry name" value="TrAA12"/>
    <property type="match status" value="2"/>
</dbReference>
<proteinExistence type="predicted"/>
<sequence length="415" mass="46082">MLAYCLIFVASAFATFAQSPPVVPTQPFTPTPIRLTLDDLPEPYATSSASKPAIVVAVPSNATLLVPDVNFRVTIYRSGLRTPRQMIYTPTDDILVTENYGGSISILTGDTTSVFADASNGIARAFGMVFVPGWFYVANAGDLRRFRYQTGDRRIMGTGQVLLTYQSTYHWTRSLILSPSGDRLFVTVGSGSNVDIEYPSRASVQIANLDGTGNATYAWGLRNPVGIDFHPKSGELYVAVQERDELGDDLVPDYFTRIQKDEFYGWPFAYLTPKNVDPRRRFANGSSERPDLVEITRTPDVLLQAHSAVLDMQFYRGTQFPSRYQNGAFIACHGSWNRNAGTGYKLVFIPFNDSNRPQGYYEEFLKGFLLDPQGPTTFGRPVGLLEMKDGSLLFSEDGNGRIYRIEYGKSTVSSK</sequence>
<keyword evidence="1" id="KW-0732">Signal</keyword>
<dbReference type="InterPro" id="IPR054539">
    <property type="entry name" value="Beta-prop_PDH"/>
</dbReference>
<dbReference type="EMBL" id="CAJNOV010014315">
    <property type="protein sequence ID" value="CAF1546283.1"/>
    <property type="molecule type" value="Genomic_DNA"/>
</dbReference>
<dbReference type="InterPro" id="IPR011042">
    <property type="entry name" value="6-blade_b-propeller_TolB-like"/>
</dbReference>
<comment type="caution">
    <text evidence="3">The sequence shown here is derived from an EMBL/GenBank/DDBJ whole genome shotgun (WGS) entry which is preliminary data.</text>
</comment>
<protein>
    <recommendedName>
        <fullName evidence="2">Pyrroloquinoline quinone-dependent pyranose dehydrogenase beta-propeller domain-containing protein</fullName>
    </recommendedName>
</protein>
<dbReference type="Gene3D" id="2.120.10.30">
    <property type="entry name" value="TolB, C-terminal domain"/>
    <property type="match status" value="1"/>
</dbReference>
<accession>A0A815WIB9</accession>
<feature type="signal peptide" evidence="1">
    <location>
        <begin position="1"/>
        <end position="17"/>
    </location>
</feature>
<name>A0A815WIB9_9BILA</name>
<reference evidence="3" key="1">
    <citation type="submission" date="2021-02" db="EMBL/GenBank/DDBJ databases">
        <authorList>
            <person name="Nowell W R."/>
        </authorList>
    </citation>
    <scope>NUCLEOTIDE SEQUENCE</scope>
</reference>
<dbReference type="PANTHER" id="PTHR19328">
    <property type="entry name" value="HEDGEHOG-INTERACTING PROTEIN"/>
    <property type="match status" value="1"/>
</dbReference>
<dbReference type="InterPro" id="IPR011041">
    <property type="entry name" value="Quinoprot_gluc/sorb_DH_b-prop"/>
</dbReference>
<organism evidence="3 4">
    <name type="scientific">Rotaria magnacalcarata</name>
    <dbReference type="NCBI Taxonomy" id="392030"/>
    <lineage>
        <taxon>Eukaryota</taxon>
        <taxon>Metazoa</taxon>
        <taxon>Spiralia</taxon>
        <taxon>Gnathifera</taxon>
        <taxon>Rotifera</taxon>
        <taxon>Eurotatoria</taxon>
        <taxon>Bdelloidea</taxon>
        <taxon>Philodinida</taxon>
        <taxon>Philodinidae</taxon>
        <taxon>Rotaria</taxon>
    </lineage>
</organism>
<dbReference type="SUPFAM" id="SSF50952">
    <property type="entry name" value="Soluble quinoprotein glucose dehydrogenase"/>
    <property type="match status" value="1"/>
</dbReference>
<evidence type="ECO:0000256" key="1">
    <source>
        <dbReference type="SAM" id="SignalP"/>
    </source>
</evidence>
<dbReference type="PANTHER" id="PTHR19328:SF55">
    <property type="entry name" value="BLR6566 PROTEIN"/>
    <property type="match status" value="1"/>
</dbReference>
<evidence type="ECO:0000313" key="3">
    <source>
        <dbReference type="EMBL" id="CAF1546283.1"/>
    </source>
</evidence>
<dbReference type="AlphaFoldDB" id="A0A815WIB9"/>
<evidence type="ECO:0000259" key="2">
    <source>
        <dbReference type="Pfam" id="PF22807"/>
    </source>
</evidence>
<dbReference type="Proteomes" id="UP000663855">
    <property type="component" value="Unassembled WGS sequence"/>
</dbReference>
<feature type="chain" id="PRO_5032802405" description="Pyrroloquinoline quinone-dependent pyranose dehydrogenase beta-propeller domain-containing protein" evidence="1">
    <location>
        <begin position="18"/>
        <end position="415"/>
    </location>
</feature>
<gene>
    <name evidence="3" type="ORF">CJN711_LOCUS30062</name>
</gene>
<feature type="domain" description="Pyrroloquinoline quinone-dependent pyranose dehydrogenase beta-propeller" evidence="2">
    <location>
        <begin position="296"/>
        <end position="406"/>
    </location>
</feature>
<evidence type="ECO:0000313" key="4">
    <source>
        <dbReference type="Proteomes" id="UP000663855"/>
    </source>
</evidence>